<sequence length="92" mass="10842">MGRLTEAWATDREGYEEIPKRAWLPAFIVKKQREKSAKRRLRSNQLMKAYKGLYDCKECIHGLINSCLDQLPNGCEYFSDEVTGRRFEQNVR</sequence>
<comment type="caution">
    <text evidence="1">The sequence shown here is derived from an EMBL/GenBank/DDBJ whole genome shotgun (WGS) entry which is preliminary data.</text>
</comment>
<gene>
    <name evidence="1" type="ORF">LCGC14_1707570</name>
</gene>
<reference evidence="1" key="1">
    <citation type="journal article" date="2015" name="Nature">
        <title>Complex archaea that bridge the gap between prokaryotes and eukaryotes.</title>
        <authorList>
            <person name="Spang A."/>
            <person name="Saw J.H."/>
            <person name="Jorgensen S.L."/>
            <person name="Zaremba-Niedzwiedzka K."/>
            <person name="Martijn J."/>
            <person name="Lind A.E."/>
            <person name="van Eijk R."/>
            <person name="Schleper C."/>
            <person name="Guy L."/>
            <person name="Ettema T.J."/>
        </authorList>
    </citation>
    <scope>NUCLEOTIDE SEQUENCE</scope>
</reference>
<dbReference type="EMBL" id="LAZR01015180">
    <property type="protein sequence ID" value="KKM14290.1"/>
    <property type="molecule type" value="Genomic_DNA"/>
</dbReference>
<name>A0A0F9KG86_9ZZZZ</name>
<organism evidence="1">
    <name type="scientific">marine sediment metagenome</name>
    <dbReference type="NCBI Taxonomy" id="412755"/>
    <lineage>
        <taxon>unclassified sequences</taxon>
        <taxon>metagenomes</taxon>
        <taxon>ecological metagenomes</taxon>
    </lineage>
</organism>
<dbReference type="AlphaFoldDB" id="A0A0F9KG86"/>
<evidence type="ECO:0000313" key="1">
    <source>
        <dbReference type="EMBL" id="KKM14290.1"/>
    </source>
</evidence>
<accession>A0A0F9KG86</accession>
<proteinExistence type="predicted"/>
<protein>
    <submittedName>
        <fullName evidence="1">Uncharacterized protein</fullName>
    </submittedName>
</protein>